<comment type="caution">
    <text evidence="1">The sequence shown here is derived from an EMBL/GenBank/DDBJ whole genome shotgun (WGS) entry which is preliminary data.</text>
</comment>
<protein>
    <submittedName>
        <fullName evidence="1">Uncharacterized protein</fullName>
    </submittedName>
</protein>
<sequence length="318" mass="36314">MAEKIPIVDLNNELLIHIGGEATKKHSIPWDMLRNVGDKLQALLITLAKYSLDQNEVVNLNNVTIDFTGFYQGSAVPSWSLNRQPVPTLFDADDILIKSLSKDFSRLMYNVDKGNYQAIADAYNTNEVKNEVVTKVFDFTNAAGTAPIQIVRRKKNNKGFAKIYNIRRLKKEVYEQLIAKDKNVNLVANTPDQTAVGKIVVKTTKSGRLSKKPSEIYPEKEAVLSLKLEQIVTLERKYLFNAPVFFQFYPEGKGIIIENEQLDLFAAGKSLEEAKFDLFQQFDFSYQRFSQLEDEKLSLRLRKVKTYYKLIVKDVING</sequence>
<keyword evidence="2" id="KW-1185">Reference proteome</keyword>
<gene>
    <name evidence="1" type="ORF">FC093_20140</name>
</gene>
<organism evidence="1 2">
    <name type="scientific">Ilyomonas limi</name>
    <dbReference type="NCBI Taxonomy" id="2575867"/>
    <lineage>
        <taxon>Bacteria</taxon>
        <taxon>Pseudomonadati</taxon>
        <taxon>Bacteroidota</taxon>
        <taxon>Chitinophagia</taxon>
        <taxon>Chitinophagales</taxon>
        <taxon>Chitinophagaceae</taxon>
        <taxon>Ilyomonas</taxon>
    </lineage>
</organism>
<dbReference type="EMBL" id="SZQL01000021">
    <property type="protein sequence ID" value="TKK65423.1"/>
    <property type="molecule type" value="Genomic_DNA"/>
</dbReference>
<evidence type="ECO:0000313" key="2">
    <source>
        <dbReference type="Proteomes" id="UP000305848"/>
    </source>
</evidence>
<name>A0A4V5UVM5_9BACT</name>
<accession>A0A4V5UVM5</accession>
<dbReference type="OrthoDB" id="673151at2"/>
<evidence type="ECO:0000313" key="1">
    <source>
        <dbReference type="EMBL" id="TKK65423.1"/>
    </source>
</evidence>
<dbReference type="AlphaFoldDB" id="A0A4V5UVM5"/>
<reference evidence="1 2" key="1">
    <citation type="submission" date="2019-05" db="EMBL/GenBank/DDBJ databases">
        <title>Panacibacter sp. strain 17mud1-8 Genome sequencing and assembly.</title>
        <authorList>
            <person name="Chhetri G."/>
        </authorList>
    </citation>
    <scope>NUCLEOTIDE SEQUENCE [LARGE SCALE GENOMIC DNA]</scope>
    <source>
        <strain evidence="1 2">17mud1-8</strain>
    </source>
</reference>
<dbReference type="RefSeq" id="WP_137263621.1">
    <property type="nucleotide sequence ID" value="NZ_SZQL01000021.1"/>
</dbReference>
<dbReference type="Proteomes" id="UP000305848">
    <property type="component" value="Unassembled WGS sequence"/>
</dbReference>
<proteinExistence type="predicted"/>